<evidence type="ECO:0000256" key="7">
    <source>
        <dbReference type="RuleBase" id="RU003435"/>
    </source>
</evidence>
<keyword evidence="5 7" id="KW-0862">Zinc</keyword>
<evidence type="ECO:0000256" key="6">
    <source>
        <dbReference type="ARBA" id="ARBA00023049"/>
    </source>
</evidence>
<dbReference type="InterPro" id="IPR024079">
    <property type="entry name" value="MetalloPept_cat_dom_sf"/>
</dbReference>
<comment type="cofactor">
    <cofactor evidence="7">
        <name>Zn(2+)</name>
        <dbReference type="ChEBI" id="CHEBI:29105"/>
    </cofactor>
    <text evidence="7">Binds 1 zinc ion.</text>
</comment>
<dbReference type="InterPro" id="IPR001567">
    <property type="entry name" value="Pept_M3A_M3B_dom"/>
</dbReference>
<feature type="signal peptide" evidence="8">
    <location>
        <begin position="1"/>
        <end position="22"/>
    </location>
</feature>
<evidence type="ECO:0000256" key="8">
    <source>
        <dbReference type="SAM" id="SignalP"/>
    </source>
</evidence>
<dbReference type="GO" id="GO:0046872">
    <property type="term" value="F:metal ion binding"/>
    <property type="evidence" value="ECO:0007669"/>
    <property type="project" value="UniProtKB-UniRule"/>
</dbReference>
<evidence type="ECO:0000313" key="10">
    <source>
        <dbReference type="EMBL" id="AMG74718.1"/>
    </source>
</evidence>
<comment type="similarity">
    <text evidence="1 7">Belongs to the peptidase M3 family.</text>
</comment>
<evidence type="ECO:0000256" key="4">
    <source>
        <dbReference type="ARBA" id="ARBA00022801"/>
    </source>
</evidence>
<feature type="domain" description="Peptidase M3A/M3B catalytic" evidence="9">
    <location>
        <begin position="237"/>
        <end position="667"/>
    </location>
</feature>
<dbReference type="InterPro" id="IPR024077">
    <property type="entry name" value="Neurolysin/TOP_dom2"/>
</dbReference>
<keyword evidence="11" id="KW-1185">Reference proteome</keyword>
<dbReference type="KEGG" id="sgi:SGRAN_2354"/>
<keyword evidence="4 7" id="KW-0378">Hydrolase</keyword>
<dbReference type="EC" id="3.4.24.15" evidence="10"/>
<feature type="chain" id="PRO_5041646143" evidence="8">
    <location>
        <begin position="23"/>
        <end position="670"/>
    </location>
</feature>
<dbReference type="Gene3D" id="3.40.390.10">
    <property type="entry name" value="Collagenase (Catalytic Domain)"/>
    <property type="match status" value="1"/>
</dbReference>
<keyword evidence="2 7" id="KW-0645">Protease</keyword>
<dbReference type="GO" id="GO:0006508">
    <property type="term" value="P:proteolysis"/>
    <property type="evidence" value="ECO:0007669"/>
    <property type="project" value="UniProtKB-KW"/>
</dbReference>
<dbReference type="SUPFAM" id="SSF55486">
    <property type="entry name" value="Metalloproteases ('zincins'), catalytic domain"/>
    <property type="match status" value="1"/>
</dbReference>
<dbReference type="Pfam" id="PF01432">
    <property type="entry name" value="Peptidase_M3"/>
    <property type="match status" value="1"/>
</dbReference>
<proteinExistence type="inferred from homology"/>
<dbReference type="GO" id="GO:0006518">
    <property type="term" value="P:peptide metabolic process"/>
    <property type="evidence" value="ECO:0007669"/>
    <property type="project" value="TreeGrafter"/>
</dbReference>
<organism evidence="10 11">
    <name type="scientific">Sphingopyxis granuli</name>
    <dbReference type="NCBI Taxonomy" id="267128"/>
    <lineage>
        <taxon>Bacteria</taxon>
        <taxon>Pseudomonadati</taxon>
        <taxon>Pseudomonadota</taxon>
        <taxon>Alphaproteobacteria</taxon>
        <taxon>Sphingomonadales</taxon>
        <taxon>Sphingomonadaceae</taxon>
        <taxon>Sphingopyxis</taxon>
    </lineage>
</organism>
<evidence type="ECO:0000256" key="1">
    <source>
        <dbReference type="ARBA" id="ARBA00006040"/>
    </source>
</evidence>
<keyword evidence="3 7" id="KW-0479">Metal-binding</keyword>
<evidence type="ECO:0000256" key="2">
    <source>
        <dbReference type="ARBA" id="ARBA00022670"/>
    </source>
</evidence>
<dbReference type="EMBL" id="CP012199">
    <property type="protein sequence ID" value="AMG74718.1"/>
    <property type="molecule type" value="Genomic_DNA"/>
</dbReference>
<reference evidence="10 11" key="1">
    <citation type="journal article" date="2016" name="BMC Genomics">
        <title>Genomic analysis of the nitrate-respiring Sphingopyxis granuli (formerly Sphingomonas macrogoltabida) strain TFA.</title>
        <authorList>
            <person name="Garcia-Romero I."/>
            <person name="Perez-Pulido A.J."/>
            <person name="Gonzalez-Flores Y.E."/>
            <person name="Reyes-Ramirez F."/>
            <person name="Santero E."/>
            <person name="Floriano B."/>
        </authorList>
    </citation>
    <scope>NUCLEOTIDE SEQUENCE [LARGE SCALE GENOMIC DNA]</scope>
    <source>
        <strain evidence="10 11">TFA</strain>
    </source>
</reference>
<dbReference type="PANTHER" id="PTHR11804:SF84">
    <property type="entry name" value="SACCHAROLYSIN"/>
    <property type="match status" value="1"/>
</dbReference>
<dbReference type="GO" id="GO:0004222">
    <property type="term" value="F:metalloendopeptidase activity"/>
    <property type="evidence" value="ECO:0007669"/>
    <property type="project" value="InterPro"/>
</dbReference>
<dbReference type="Proteomes" id="UP000058599">
    <property type="component" value="Chromosome"/>
</dbReference>
<keyword evidence="6 7" id="KW-0482">Metalloprotease</keyword>
<evidence type="ECO:0000256" key="3">
    <source>
        <dbReference type="ARBA" id="ARBA00022723"/>
    </source>
</evidence>
<keyword evidence="8" id="KW-0732">Signal</keyword>
<dbReference type="Gene3D" id="1.10.1370.10">
    <property type="entry name" value="Neurolysin, domain 3"/>
    <property type="match status" value="1"/>
</dbReference>
<dbReference type="CDD" id="cd06455">
    <property type="entry name" value="M3A_TOP"/>
    <property type="match status" value="1"/>
</dbReference>
<name>A0AA86GQ66_9SPHN</name>
<protein>
    <submittedName>
        <fullName evidence="10">Thimet oligopeptidase</fullName>
        <ecNumber evidence="10">3.4.24.15</ecNumber>
    </submittedName>
</protein>
<dbReference type="AlphaFoldDB" id="A0AA86GQ66"/>
<evidence type="ECO:0000256" key="5">
    <source>
        <dbReference type="ARBA" id="ARBA00022833"/>
    </source>
</evidence>
<dbReference type="PANTHER" id="PTHR11804">
    <property type="entry name" value="PROTEASE M3 THIMET OLIGOPEPTIDASE-RELATED"/>
    <property type="match status" value="1"/>
</dbReference>
<accession>A0AA86GQ66</accession>
<evidence type="ECO:0000313" key="11">
    <source>
        <dbReference type="Proteomes" id="UP000058599"/>
    </source>
</evidence>
<gene>
    <name evidence="10" type="ORF">SGRAN_2354</name>
</gene>
<evidence type="ECO:0000259" key="9">
    <source>
        <dbReference type="Pfam" id="PF01432"/>
    </source>
</evidence>
<dbReference type="InterPro" id="IPR045090">
    <property type="entry name" value="Pept_M3A_M3B"/>
</dbReference>
<sequence>MSMLRSFVFPLMLSGTAMPALGAEYQPVSDRIIGAVSAAPKSAAEVTAQCDTRLDALASLRARVEAMPLSTEPLDLLAAYDDLYNLAFTTAYTEPGVIKDTNPDAAIRKAAEDCFQRASAVLVDLGMSRPIYERLLTVGKADISPALRYMVDRQLDSYRRLGVDKDAATRARIGELQNGITAASIEFEGNISADTRTVTATPEELAGMPPDWLAARPAGADGLVQIGMSYPDVMPLLRYADRADVRKRVMTAFANRAYPTNNAVLRRLIDDRAQFAGLLGYSDFAGYDFANRMAENPGRVQSFLDEIDRVARPIGEAEAGRMLARLHKDDPSLASLGSWNSSYALRLIRKEDYAVDPEQVRQYFAFDKVQAGILDLTRDLFGVEIRPWATEVWHPDVRAFEMVQDGAVIGRFYLDMHPREGKFTHAQMAPLRFGIRDRVLPVAVLETNFPNGLMEHSDVVTFLHEFGHLLHWIFAGGQDYAAQNPMELENDVIEAPSQLLEEWVWDYDTLKRFASNAAGEPIPAALVEKMNVSRRFGEAFGTMMQLGYAGASLAFYSGVPKDRDLAAVYDEAYNRYALAPDPEGTHGYAAFGHLTGYGASYYTYQWSKALSSDLLSEFRKHGLRDPATAKRYRDLILAPGGSASMNQLARNFLGRDWTVDAYRAELQLGR</sequence>